<dbReference type="PANTHER" id="PTHR24177:SF43">
    <property type="entry name" value="OS06G0292100 PROTEIN"/>
    <property type="match status" value="1"/>
</dbReference>
<name>A0A804PWZ6_MAIZE</name>
<protein>
    <recommendedName>
        <fullName evidence="3">PGG domain-containing protein</fullName>
    </recommendedName>
</protein>
<evidence type="ECO:0000313" key="4">
    <source>
        <dbReference type="EnsemblPlants" id="Zm00001eb280980_P003"/>
    </source>
</evidence>
<keyword evidence="6" id="KW-1267">Proteomics identification</keyword>
<feature type="compositionally biased region" description="Polar residues" evidence="1">
    <location>
        <begin position="501"/>
        <end position="517"/>
    </location>
</feature>
<evidence type="ECO:0000313" key="5">
    <source>
        <dbReference type="Proteomes" id="UP000007305"/>
    </source>
</evidence>
<evidence type="ECO:0000256" key="1">
    <source>
        <dbReference type="SAM" id="MobiDB-lite"/>
    </source>
</evidence>
<feature type="domain" description="PGG" evidence="3">
    <location>
        <begin position="637"/>
        <end position="673"/>
    </location>
</feature>
<feature type="transmembrane region" description="Helical" evidence="2">
    <location>
        <begin position="1043"/>
        <end position="1065"/>
    </location>
</feature>
<dbReference type="AlphaFoldDB" id="A0A804PWZ6"/>
<accession>A0A804PWZ6</accession>
<feature type="transmembrane region" description="Helical" evidence="2">
    <location>
        <begin position="839"/>
        <end position="859"/>
    </location>
</feature>
<feature type="transmembrane region" description="Helical" evidence="2">
    <location>
        <begin position="810"/>
        <end position="827"/>
    </location>
</feature>
<keyword evidence="2" id="KW-0812">Transmembrane</keyword>
<keyword evidence="2" id="KW-0472">Membrane</keyword>
<dbReference type="Gramene" id="Zm00001eb280980_T003">
    <property type="protein sequence ID" value="Zm00001eb280980_P003"/>
    <property type="gene ID" value="Zm00001eb280980"/>
</dbReference>
<feature type="domain" description="PGG" evidence="3">
    <location>
        <begin position="949"/>
        <end position="1035"/>
    </location>
</feature>
<dbReference type="EnsemblPlants" id="Zm00001eb280980_T003">
    <property type="protein sequence ID" value="Zm00001eb280980_P003"/>
    <property type="gene ID" value="Zm00001eb280980"/>
</dbReference>
<feature type="transmembrane region" description="Helical" evidence="2">
    <location>
        <begin position="254"/>
        <end position="271"/>
    </location>
</feature>
<reference evidence="4" key="2">
    <citation type="submission" date="2019-07" db="EMBL/GenBank/DDBJ databases">
        <authorList>
            <person name="Seetharam A."/>
            <person name="Woodhouse M."/>
            <person name="Cannon E."/>
        </authorList>
    </citation>
    <scope>NUCLEOTIDE SEQUENCE [LARGE SCALE GENOMIC DNA]</scope>
    <source>
        <strain evidence="4">cv. B73</strain>
    </source>
</reference>
<feature type="transmembrane region" description="Helical" evidence="2">
    <location>
        <begin position="119"/>
        <end position="139"/>
    </location>
</feature>
<dbReference type="InterPro" id="IPR026961">
    <property type="entry name" value="PGG_dom"/>
</dbReference>
<feature type="transmembrane region" description="Helical" evidence="2">
    <location>
        <begin position="180"/>
        <end position="201"/>
    </location>
</feature>
<dbReference type="PANTHER" id="PTHR24177">
    <property type="entry name" value="CASKIN"/>
    <property type="match status" value="1"/>
</dbReference>
<keyword evidence="2" id="KW-1133">Transmembrane helix</keyword>
<feature type="domain" description="PGG" evidence="3">
    <location>
        <begin position="721"/>
        <end position="833"/>
    </location>
</feature>
<feature type="transmembrane region" description="Helical" evidence="2">
    <location>
        <begin position="359"/>
        <end position="384"/>
    </location>
</feature>
<feature type="region of interest" description="Disordered" evidence="1">
    <location>
        <begin position="1"/>
        <end position="20"/>
    </location>
</feature>
<feature type="compositionally biased region" description="Basic and acidic residues" evidence="1">
    <location>
        <begin position="434"/>
        <end position="447"/>
    </location>
</feature>
<feature type="transmembrane region" description="Helical" evidence="2">
    <location>
        <begin position="300"/>
        <end position="323"/>
    </location>
</feature>
<feature type="transmembrane region" description="Helical" evidence="2">
    <location>
        <begin position="148"/>
        <end position="168"/>
    </location>
</feature>
<organism evidence="4 5">
    <name type="scientific">Zea mays</name>
    <name type="common">Maize</name>
    <dbReference type="NCBI Taxonomy" id="4577"/>
    <lineage>
        <taxon>Eukaryota</taxon>
        <taxon>Viridiplantae</taxon>
        <taxon>Streptophyta</taxon>
        <taxon>Embryophyta</taxon>
        <taxon>Tracheophyta</taxon>
        <taxon>Spermatophyta</taxon>
        <taxon>Magnoliopsida</taxon>
        <taxon>Liliopsida</taxon>
        <taxon>Poales</taxon>
        <taxon>Poaceae</taxon>
        <taxon>PACMAD clade</taxon>
        <taxon>Panicoideae</taxon>
        <taxon>Andropogonodae</taxon>
        <taxon>Andropogoneae</taxon>
        <taxon>Tripsacinae</taxon>
        <taxon>Zea</taxon>
    </lineage>
</organism>
<feature type="transmembrane region" description="Helical" evidence="2">
    <location>
        <begin position="1013"/>
        <end position="1031"/>
    </location>
</feature>
<proteinExistence type="evidence at protein level"/>
<keyword evidence="5" id="KW-1185">Reference proteome</keyword>
<feature type="transmembrane region" description="Helical" evidence="2">
    <location>
        <begin position="978"/>
        <end position="1001"/>
    </location>
</feature>
<dbReference type="Pfam" id="PF13962">
    <property type="entry name" value="PGG"/>
    <property type="match status" value="5"/>
</dbReference>
<evidence type="ECO:0007829" key="6">
    <source>
        <dbReference type="PeptideAtlas" id="A0A804PWZ6"/>
    </source>
</evidence>
<reference evidence="4" key="3">
    <citation type="submission" date="2021-05" db="UniProtKB">
        <authorList>
            <consortium name="EnsemblPlants"/>
        </authorList>
    </citation>
    <scope>IDENTIFICATION</scope>
    <source>
        <strain evidence="4">cv. B73</strain>
    </source>
</reference>
<reference evidence="5" key="1">
    <citation type="journal article" date="2009" name="Science">
        <title>The B73 maize genome: complexity, diversity, and dynamics.</title>
        <authorList>
            <person name="Schnable P.S."/>
            <person name="Ware D."/>
            <person name="Fulton R.S."/>
            <person name="Stein J.C."/>
            <person name="Wei F."/>
            <person name="Pasternak S."/>
            <person name="Liang C."/>
            <person name="Zhang J."/>
            <person name="Fulton L."/>
            <person name="Graves T.A."/>
            <person name="Minx P."/>
            <person name="Reily A.D."/>
            <person name="Courtney L."/>
            <person name="Kruchowski S.S."/>
            <person name="Tomlinson C."/>
            <person name="Strong C."/>
            <person name="Delehaunty K."/>
            <person name="Fronick C."/>
            <person name="Courtney B."/>
            <person name="Rock S.M."/>
            <person name="Belter E."/>
            <person name="Du F."/>
            <person name="Kim K."/>
            <person name="Abbott R.M."/>
            <person name="Cotton M."/>
            <person name="Levy A."/>
            <person name="Marchetto P."/>
            <person name="Ochoa K."/>
            <person name="Jackson S.M."/>
            <person name="Gillam B."/>
            <person name="Chen W."/>
            <person name="Yan L."/>
            <person name="Higginbotham J."/>
            <person name="Cardenas M."/>
            <person name="Waligorski J."/>
            <person name="Applebaum E."/>
            <person name="Phelps L."/>
            <person name="Falcone J."/>
            <person name="Kanchi K."/>
            <person name="Thane T."/>
            <person name="Scimone A."/>
            <person name="Thane N."/>
            <person name="Henke J."/>
            <person name="Wang T."/>
            <person name="Ruppert J."/>
            <person name="Shah N."/>
            <person name="Rotter K."/>
            <person name="Hodges J."/>
            <person name="Ingenthron E."/>
            <person name="Cordes M."/>
            <person name="Kohlberg S."/>
            <person name="Sgro J."/>
            <person name="Delgado B."/>
            <person name="Mead K."/>
            <person name="Chinwalla A."/>
            <person name="Leonard S."/>
            <person name="Crouse K."/>
            <person name="Collura K."/>
            <person name="Kudrna D."/>
            <person name="Currie J."/>
            <person name="He R."/>
            <person name="Angelova A."/>
            <person name="Rajasekar S."/>
            <person name="Mueller T."/>
            <person name="Lomeli R."/>
            <person name="Scara G."/>
            <person name="Ko A."/>
            <person name="Delaney K."/>
            <person name="Wissotski M."/>
            <person name="Lopez G."/>
            <person name="Campos D."/>
            <person name="Braidotti M."/>
            <person name="Ashley E."/>
            <person name="Golser W."/>
            <person name="Kim H."/>
            <person name="Lee S."/>
            <person name="Lin J."/>
            <person name="Dujmic Z."/>
            <person name="Kim W."/>
            <person name="Talag J."/>
            <person name="Zuccolo A."/>
            <person name="Fan C."/>
            <person name="Sebastian A."/>
            <person name="Kramer M."/>
            <person name="Spiegel L."/>
            <person name="Nascimento L."/>
            <person name="Zutavern T."/>
            <person name="Miller B."/>
            <person name="Ambroise C."/>
            <person name="Muller S."/>
            <person name="Spooner W."/>
            <person name="Narechania A."/>
            <person name="Ren L."/>
            <person name="Wei S."/>
            <person name="Kumari S."/>
            <person name="Faga B."/>
            <person name="Levy M.J."/>
            <person name="McMahan L."/>
            <person name="Van Buren P."/>
            <person name="Vaughn M.W."/>
            <person name="Ying K."/>
            <person name="Yeh C.-T."/>
            <person name="Emrich S.J."/>
            <person name="Jia Y."/>
            <person name="Kalyanaraman A."/>
            <person name="Hsia A.-P."/>
            <person name="Barbazuk W.B."/>
            <person name="Baucom R.S."/>
            <person name="Brutnell T.P."/>
            <person name="Carpita N.C."/>
            <person name="Chaparro C."/>
            <person name="Chia J.-M."/>
            <person name="Deragon J.-M."/>
            <person name="Estill J.C."/>
            <person name="Fu Y."/>
            <person name="Jeddeloh J.A."/>
            <person name="Han Y."/>
            <person name="Lee H."/>
            <person name="Li P."/>
            <person name="Lisch D.R."/>
            <person name="Liu S."/>
            <person name="Liu Z."/>
            <person name="Nagel D.H."/>
            <person name="McCann M.C."/>
            <person name="SanMiguel P."/>
            <person name="Myers A.M."/>
            <person name="Nettleton D."/>
            <person name="Nguyen J."/>
            <person name="Penning B.W."/>
            <person name="Ponnala L."/>
            <person name="Schneider K.L."/>
            <person name="Schwartz D.C."/>
            <person name="Sharma A."/>
            <person name="Soderlund C."/>
            <person name="Springer N.M."/>
            <person name="Sun Q."/>
            <person name="Wang H."/>
            <person name="Waterman M."/>
            <person name="Westerman R."/>
            <person name="Wolfgruber T.K."/>
            <person name="Yang L."/>
            <person name="Yu Y."/>
            <person name="Zhang L."/>
            <person name="Zhou S."/>
            <person name="Zhu Q."/>
            <person name="Bennetzen J.L."/>
            <person name="Dawe R.K."/>
            <person name="Jiang J."/>
            <person name="Jiang N."/>
            <person name="Presting G.G."/>
            <person name="Wessler S.R."/>
            <person name="Aluru S."/>
            <person name="Martienssen R.A."/>
            <person name="Clifton S.W."/>
            <person name="McCombie W.R."/>
            <person name="Wing R.A."/>
            <person name="Wilson R.K."/>
        </authorList>
    </citation>
    <scope>NUCLEOTIDE SEQUENCE [LARGE SCALE GENOMIC DNA]</scope>
    <source>
        <strain evidence="5">cv. B73</strain>
    </source>
</reference>
<gene>
    <name evidence="4" type="primary">LOC100381858</name>
</gene>
<sequence>MASTAATPEAGSNHSEDGTTVELPIVVTGSTSQESIDTPSTRYLLAPSHVSSSSFTADIELLWRLRKYLLLLGILAVGVTYNAGLTPPGGFWSKNTQGQSGHEAGDPVLRALFFPRHEVFFYCNATAFAASLVLIILLLSKNVARQRLWLRSMQLTMVLDLFSLMGAYAAGSCRAVKSSIYIWVLVLSVFTYIMIHILVFMKVVPRFVSEKRFVPKRLKDVARSVERWILSRCGVHRSEKNSSHEKDLEEARKFTLVLVTFAATVAYQAGLSPPGGFWAENDENKTPATSMLRSGNLPRYNTFVVCNSTSFVASLVTIILLLSPELSRHGIRSRAVTVCVVVDILGLVGAYAAGSCRSVVTSVSAVLVAVLVWICFAVLAGIFVNRSVAEWFGKKIKPDIMRCIDRFGRVFSSNHGRKRSRNPEGENSIASHQQTEESIKGEAEAETARVPEYQLPYHQLAPDIEEGECPGEQQSPGKQQPTNIEVVSISEHASVNEKQAENSSSVMCKLGSQSTDPNSAANEAMTETETENIQDANMEEQQSSLVDGLKTPTTVADQESTTVECLSDIAPNNHNGATNSFKEEKEASEQHLQANEIESFRTNNVARPVENGNVGMYEVTPRQDDGDVNAGANPTDEHLKKSRTYLLLLAILAVSLAYQSGLNPPGGFWTQRGCKKVVAQKIENFSCRYIWTKASFRNRGIDGNGSDCEAGQSQRSDADDKTWERRRNLLLMLAVLAATVTYQAGINPPGGVWSDDSSASGKPGDPILQHNNSKRYDVFYYSNSLSFVASVVITILLVNKESCEHGIKSYALRVCLVVGLVSLLIAYSAGSSRKARESIYLIVIAVAVLIALVIQVLLLSCTQDSLRGPTGQFIERLLQLLFGTDKAWHGDTSKQKESSGRPEKKVRKRHKYLMLLAVLAASITYQAGLNPPGGFWSDDNEGHVEGNPGLKPPGALWSDNKGHLAGNPVLLDINPRRYEIFFCFNSISFMASIVVVMFLLNKSARKKAVPLEVLHLIMILDLLALMTAFAAGSCRKFRTSVYVYGLVLGVVVYLVIAVLLSSGIAKCLRPMDRNRVSSQRSPIRAPTASTRILGDHA</sequence>
<feature type="transmembrane region" description="Helical" evidence="2">
    <location>
        <begin position="68"/>
        <end position="85"/>
    </location>
</feature>
<evidence type="ECO:0000259" key="3">
    <source>
        <dbReference type="Pfam" id="PF13962"/>
    </source>
</evidence>
<feature type="transmembrane region" description="Helical" evidence="2">
    <location>
        <begin position="778"/>
        <end position="798"/>
    </location>
</feature>
<feature type="domain" description="PGG" evidence="3">
    <location>
        <begin position="62"/>
        <end position="174"/>
    </location>
</feature>
<feature type="region of interest" description="Disordered" evidence="1">
    <location>
        <begin position="496"/>
        <end position="520"/>
    </location>
</feature>
<feature type="transmembrane region" description="Helical" evidence="2">
    <location>
        <begin position="335"/>
        <end position="353"/>
    </location>
</feature>
<feature type="region of interest" description="Disordered" evidence="1">
    <location>
        <begin position="414"/>
        <end position="447"/>
    </location>
</feature>
<feature type="transmembrane region" description="Helical" evidence="2">
    <location>
        <begin position="912"/>
        <end position="929"/>
    </location>
</feature>
<feature type="compositionally biased region" description="Polar residues" evidence="1">
    <location>
        <begin position="1"/>
        <end position="13"/>
    </location>
</feature>
<dbReference type="Proteomes" id="UP000007305">
    <property type="component" value="Chromosome 6"/>
</dbReference>
<feature type="transmembrane region" description="Helical" evidence="2">
    <location>
        <begin position="729"/>
        <end position="746"/>
    </location>
</feature>
<feature type="domain" description="PGG" evidence="3">
    <location>
        <begin position="246"/>
        <end position="357"/>
    </location>
</feature>
<evidence type="ECO:0000256" key="2">
    <source>
        <dbReference type="SAM" id="Phobius"/>
    </source>
</evidence>